<name>A0A5B0RY01_PUCGR</name>
<accession>A0A5B0RY01</accession>
<dbReference type="EMBL" id="VDEP01000105">
    <property type="protein sequence ID" value="KAA1130896.1"/>
    <property type="molecule type" value="Genomic_DNA"/>
</dbReference>
<evidence type="ECO:0000313" key="2">
    <source>
        <dbReference type="Proteomes" id="UP000325313"/>
    </source>
</evidence>
<comment type="caution">
    <text evidence="1">The sequence shown here is derived from an EMBL/GenBank/DDBJ whole genome shotgun (WGS) entry which is preliminary data.</text>
</comment>
<dbReference type="Proteomes" id="UP000325313">
    <property type="component" value="Unassembled WGS sequence"/>
</dbReference>
<proteinExistence type="predicted"/>
<sequence>MYSRLGANSVEVILLSVDHLQSDPKSLVGVNQSSSRALQLSDYASDLHNTSHLLDCFQHPNTRKITTLQNISIVTIFQPNNIF</sequence>
<evidence type="ECO:0000313" key="1">
    <source>
        <dbReference type="EMBL" id="KAA1130896.1"/>
    </source>
</evidence>
<protein>
    <submittedName>
        <fullName evidence="1">Uncharacterized protein</fullName>
    </submittedName>
</protein>
<gene>
    <name evidence="1" type="ORF">PGTUg99_000196</name>
</gene>
<reference evidence="1 2" key="1">
    <citation type="submission" date="2019-05" db="EMBL/GenBank/DDBJ databases">
        <title>Emergence of the Ug99 lineage of the wheat stem rust pathogen through somatic hybridization.</title>
        <authorList>
            <person name="Li F."/>
            <person name="Upadhyaya N.M."/>
            <person name="Sperschneider J."/>
            <person name="Matny O."/>
            <person name="Nguyen-Phuc H."/>
            <person name="Mago R."/>
            <person name="Raley C."/>
            <person name="Miller M.E."/>
            <person name="Silverstein K.A.T."/>
            <person name="Henningsen E."/>
            <person name="Hirsch C.D."/>
            <person name="Visser B."/>
            <person name="Pretorius Z.A."/>
            <person name="Steffenson B.J."/>
            <person name="Schwessinger B."/>
            <person name="Dodds P.N."/>
            <person name="Figueroa M."/>
        </authorList>
    </citation>
    <scope>NUCLEOTIDE SEQUENCE [LARGE SCALE GENOMIC DNA]</scope>
    <source>
        <strain evidence="1 2">Ug99</strain>
    </source>
</reference>
<organism evidence="1 2">
    <name type="scientific">Puccinia graminis f. sp. tritici</name>
    <dbReference type="NCBI Taxonomy" id="56615"/>
    <lineage>
        <taxon>Eukaryota</taxon>
        <taxon>Fungi</taxon>
        <taxon>Dikarya</taxon>
        <taxon>Basidiomycota</taxon>
        <taxon>Pucciniomycotina</taxon>
        <taxon>Pucciniomycetes</taxon>
        <taxon>Pucciniales</taxon>
        <taxon>Pucciniaceae</taxon>
        <taxon>Puccinia</taxon>
    </lineage>
</organism>
<dbReference type="AlphaFoldDB" id="A0A5B0RY01"/>